<proteinExistence type="predicted"/>
<dbReference type="Proteomes" id="UP000279833">
    <property type="component" value="Unassembled WGS sequence"/>
</dbReference>
<evidence type="ECO:0000313" key="2">
    <source>
        <dbReference type="Proteomes" id="UP000279833"/>
    </source>
</evidence>
<dbReference type="EMBL" id="UZAK01035900">
    <property type="protein sequence ID" value="VDP52793.1"/>
    <property type="molecule type" value="Genomic_DNA"/>
</dbReference>
<reference evidence="1 2" key="2">
    <citation type="submission" date="2018-11" db="EMBL/GenBank/DDBJ databases">
        <authorList>
            <consortium name="Pathogen Informatics"/>
        </authorList>
    </citation>
    <scope>NUCLEOTIDE SEQUENCE [LARGE SCALE GENOMIC DNA]</scope>
    <source>
        <strain evidence="1">Dakar</strain>
        <strain evidence="2">Dakar, Senegal</strain>
    </source>
</reference>
<dbReference type="AlphaFoldDB" id="A0A183KEM7"/>
<evidence type="ECO:0000313" key="3">
    <source>
        <dbReference type="WBParaSite" id="SCUD_0001347401-mRNA-1"/>
    </source>
</evidence>
<protein>
    <submittedName>
        <fullName evidence="3">CBF domain-containing protein</fullName>
    </submittedName>
</protein>
<reference evidence="3" key="1">
    <citation type="submission" date="2016-06" db="UniProtKB">
        <authorList>
            <consortium name="WormBaseParasite"/>
        </authorList>
    </citation>
    <scope>IDENTIFICATION</scope>
</reference>
<accession>A0A183KEM7</accession>
<organism evidence="3">
    <name type="scientific">Schistosoma curassoni</name>
    <dbReference type="NCBI Taxonomy" id="6186"/>
    <lineage>
        <taxon>Eukaryota</taxon>
        <taxon>Metazoa</taxon>
        <taxon>Spiralia</taxon>
        <taxon>Lophotrochozoa</taxon>
        <taxon>Platyhelminthes</taxon>
        <taxon>Trematoda</taxon>
        <taxon>Digenea</taxon>
        <taxon>Strigeidida</taxon>
        <taxon>Schistosomatoidea</taxon>
        <taxon>Schistosomatidae</taxon>
        <taxon>Schistosoma</taxon>
    </lineage>
</organism>
<gene>
    <name evidence="1" type="ORF">SCUD_LOCUS13471</name>
</gene>
<sequence>MTPARFIANLFFLDLLHDHKANAPHRATSISLSTSLVIGTLFKLGQSSKAT</sequence>
<keyword evidence="2" id="KW-1185">Reference proteome</keyword>
<evidence type="ECO:0000313" key="1">
    <source>
        <dbReference type="EMBL" id="VDP52793.1"/>
    </source>
</evidence>
<dbReference type="WBParaSite" id="SCUD_0001347401-mRNA-1">
    <property type="protein sequence ID" value="SCUD_0001347401-mRNA-1"/>
    <property type="gene ID" value="SCUD_0001347401"/>
</dbReference>
<name>A0A183KEM7_9TREM</name>